<dbReference type="Proteomes" id="UP000218615">
    <property type="component" value="Unassembled WGS sequence"/>
</dbReference>
<gene>
    <name evidence="1" type="ORF">MNV_720013</name>
</gene>
<dbReference type="EMBL" id="FZMP01000221">
    <property type="protein sequence ID" value="SNQ62446.1"/>
    <property type="molecule type" value="Genomic_DNA"/>
</dbReference>
<organism evidence="1 2">
    <name type="scientific">Candidatus Methanoperedens nitratireducens</name>
    <dbReference type="NCBI Taxonomy" id="1392998"/>
    <lineage>
        <taxon>Archaea</taxon>
        <taxon>Methanobacteriati</taxon>
        <taxon>Methanobacteriota</taxon>
        <taxon>Stenosarchaea group</taxon>
        <taxon>Methanomicrobia</taxon>
        <taxon>Methanosarcinales</taxon>
        <taxon>ANME-2 cluster</taxon>
        <taxon>Candidatus Methanoperedentaceae</taxon>
        <taxon>Candidatus Methanoperedens</taxon>
    </lineage>
</organism>
<reference evidence="2" key="1">
    <citation type="submission" date="2017-06" db="EMBL/GenBank/DDBJ databases">
        <authorList>
            <person name="Cremers G."/>
        </authorList>
    </citation>
    <scope>NUCLEOTIDE SEQUENCE [LARGE SCALE GENOMIC DNA]</scope>
</reference>
<keyword evidence="2" id="KW-1185">Reference proteome</keyword>
<accession>A0A284VT32</accession>
<name>A0A284VT32_9EURY</name>
<sequence length="23" mass="2575">MNLVTSLNELSPKTIGFVRVRIS</sequence>
<dbReference type="AlphaFoldDB" id="A0A284VT32"/>
<protein>
    <submittedName>
        <fullName evidence="1">Uncharacterized protein</fullName>
    </submittedName>
</protein>
<proteinExistence type="predicted"/>
<evidence type="ECO:0000313" key="1">
    <source>
        <dbReference type="EMBL" id="SNQ62446.1"/>
    </source>
</evidence>
<evidence type="ECO:0000313" key="2">
    <source>
        <dbReference type="Proteomes" id="UP000218615"/>
    </source>
</evidence>